<dbReference type="InterPro" id="IPR011990">
    <property type="entry name" value="TPR-like_helical_dom_sf"/>
</dbReference>
<keyword evidence="9" id="KW-1185">Reference proteome</keyword>
<keyword evidence="3" id="KW-0902">Two-component regulatory system</keyword>
<evidence type="ECO:0000256" key="1">
    <source>
        <dbReference type="ARBA" id="ARBA00022679"/>
    </source>
</evidence>
<dbReference type="Pfam" id="PF13424">
    <property type="entry name" value="TPR_12"/>
    <property type="match status" value="1"/>
</dbReference>
<protein>
    <submittedName>
        <fullName evidence="8">Sensor histidine kinase</fullName>
    </submittedName>
</protein>
<feature type="coiled-coil region" evidence="5">
    <location>
        <begin position="404"/>
        <end position="444"/>
    </location>
</feature>
<feature type="coiled-coil region" evidence="5">
    <location>
        <begin position="483"/>
        <end position="510"/>
    </location>
</feature>
<dbReference type="CDD" id="cd16917">
    <property type="entry name" value="HATPase_UhpB-NarQ-NarX-like"/>
    <property type="match status" value="1"/>
</dbReference>
<keyword evidence="4" id="KW-0802">TPR repeat</keyword>
<accession>A0ABU3C791</accession>
<evidence type="ECO:0000259" key="7">
    <source>
        <dbReference type="PROSITE" id="PS50109"/>
    </source>
</evidence>
<dbReference type="PROSITE" id="PS50005">
    <property type="entry name" value="TPR"/>
    <property type="match status" value="2"/>
</dbReference>
<dbReference type="Gene3D" id="1.25.40.10">
    <property type="entry name" value="Tetratricopeptide repeat domain"/>
    <property type="match status" value="1"/>
</dbReference>
<dbReference type="Gene3D" id="3.30.565.10">
    <property type="entry name" value="Histidine kinase-like ATPase, C-terminal domain"/>
    <property type="match status" value="1"/>
</dbReference>
<dbReference type="SUPFAM" id="SSF48452">
    <property type="entry name" value="TPR-like"/>
    <property type="match status" value="1"/>
</dbReference>
<dbReference type="SMART" id="SM00028">
    <property type="entry name" value="TPR"/>
    <property type="match status" value="4"/>
</dbReference>
<feature type="repeat" description="TPR" evidence="4">
    <location>
        <begin position="203"/>
        <end position="236"/>
    </location>
</feature>
<name>A0ABU3C791_9FLAO</name>
<dbReference type="SMART" id="SM00387">
    <property type="entry name" value="HATPase_c"/>
    <property type="match status" value="1"/>
</dbReference>
<evidence type="ECO:0000313" key="9">
    <source>
        <dbReference type="Proteomes" id="UP001262889"/>
    </source>
</evidence>
<comment type="caution">
    <text evidence="8">The sequence shown here is derived from an EMBL/GenBank/DDBJ whole genome shotgun (WGS) entry which is preliminary data.</text>
</comment>
<dbReference type="Pfam" id="PF13374">
    <property type="entry name" value="TPR_10"/>
    <property type="match status" value="1"/>
</dbReference>
<keyword evidence="5" id="KW-0175">Coiled coil</keyword>
<evidence type="ECO:0000256" key="2">
    <source>
        <dbReference type="ARBA" id="ARBA00022777"/>
    </source>
</evidence>
<reference evidence="8 9" key="1">
    <citation type="submission" date="2023-09" db="EMBL/GenBank/DDBJ databases">
        <authorList>
            <person name="Rey-Velasco X."/>
        </authorList>
    </citation>
    <scope>NUCLEOTIDE SEQUENCE [LARGE SCALE GENOMIC DNA]</scope>
    <source>
        <strain evidence="8 9">F363</strain>
    </source>
</reference>
<sequence length="640" mass="73527">MENVNGKNEIFYNYLENKVSLSYFLETQSIEKINSIKNDSLKRSVIYKISYDYYLNKDSVNFRTWNRRIVRISHQQMDSAKIAEAFWDLASFYYEHDRIDSAYYYYSESEKLYSFLNKDLLQGKMLLNMAIMQTKVKDYIGGEVNTANALRLLKPLGKSNLLYSAYNNLGIIFNELEDYNKSLQYHKKALEYVKELEDPIKEANALNNIGVVYENQAQYSAAIKKFEEALTTGNLLEKNPRLYAMLLDNLGYTHFKNGNPQNSEELLLHSLRVRDSIHHTAGLVINNLHYAEYLSSTKDTVNAYIHANEALSLAKSSKSYGDILSALLLLSEIDAENGKSYLEEYIDLSDSLQKEERSIRNKFARIRFETDEFIEENENLTAERKWIIAGASGFFLIAILLYIIRDQKAKNKELQLQRVQQAANEEIYNLLLTSQDKVEQAKNEAKSRISAELHDGILSKFFGIRLSLEMLQDKEDPESKSKRKEFIKEMKAVENDIREVSHKLNSAKFESGVSFVQILHELWEEKQKLGNFKGELILGDDINWDEIANKVKIHVYRILQESLSNIIKYAQASNVFISFSIADKSLEMEVVDDGCGFDTEKSAKGIGLSNMQSRAKDLGGKLKVNSGEEGTKIELEIPLT</sequence>
<evidence type="ECO:0000256" key="6">
    <source>
        <dbReference type="SAM" id="Phobius"/>
    </source>
</evidence>
<keyword evidence="2 8" id="KW-0418">Kinase</keyword>
<feature type="domain" description="Histidine kinase" evidence="7">
    <location>
        <begin position="555"/>
        <end position="640"/>
    </location>
</feature>
<keyword evidence="6" id="KW-0812">Transmembrane</keyword>
<gene>
    <name evidence="8" type="ORF">RM553_05155</name>
</gene>
<feature type="transmembrane region" description="Helical" evidence="6">
    <location>
        <begin position="386"/>
        <end position="404"/>
    </location>
</feature>
<feature type="repeat" description="TPR" evidence="4">
    <location>
        <begin position="163"/>
        <end position="196"/>
    </location>
</feature>
<dbReference type="RefSeq" id="WP_311533890.1">
    <property type="nucleotide sequence ID" value="NZ_JAVRHQ010000004.1"/>
</dbReference>
<dbReference type="PROSITE" id="PS50109">
    <property type="entry name" value="HIS_KIN"/>
    <property type="match status" value="1"/>
</dbReference>
<dbReference type="EMBL" id="JAVRHQ010000004">
    <property type="protein sequence ID" value="MDT0642216.1"/>
    <property type="molecule type" value="Genomic_DNA"/>
</dbReference>
<dbReference type="Proteomes" id="UP001262889">
    <property type="component" value="Unassembled WGS sequence"/>
</dbReference>
<dbReference type="InterPro" id="IPR003594">
    <property type="entry name" value="HATPase_dom"/>
</dbReference>
<proteinExistence type="predicted"/>
<dbReference type="InterPro" id="IPR036890">
    <property type="entry name" value="HATPase_C_sf"/>
</dbReference>
<dbReference type="Pfam" id="PF02518">
    <property type="entry name" value="HATPase_c"/>
    <property type="match status" value="1"/>
</dbReference>
<evidence type="ECO:0000256" key="3">
    <source>
        <dbReference type="ARBA" id="ARBA00023012"/>
    </source>
</evidence>
<keyword evidence="1" id="KW-0808">Transferase</keyword>
<keyword evidence="6" id="KW-1133">Transmembrane helix</keyword>
<dbReference type="InterPro" id="IPR050482">
    <property type="entry name" value="Sensor_HK_TwoCompSys"/>
</dbReference>
<evidence type="ECO:0000256" key="4">
    <source>
        <dbReference type="PROSITE-ProRule" id="PRU00339"/>
    </source>
</evidence>
<evidence type="ECO:0000313" key="8">
    <source>
        <dbReference type="EMBL" id="MDT0642216.1"/>
    </source>
</evidence>
<organism evidence="8 9">
    <name type="scientific">Autumnicola tepida</name>
    <dbReference type="NCBI Taxonomy" id="3075595"/>
    <lineage>
        <taxon>Bacteria</taxon>
        <taxon>Pseudomonadati</taxon>
        <taxon>Bacteroidota</taxon>
        <taxon>Flavobacteriia</taxon>
        <taxon>Flavobacteriales</taxon>
        <taxon>Flavobacteriaceae</taxon>
        <taxon>Autumnicola</taxon>
    </lineage>
</organism>
<evidence type="ECO:0000256" key="5">
    <source>
        <dbReference type="SAM" id="Coils"/>
    </source>
</evidence>
<dbReference type="InterPro" id="IPR019734">
    <property type="entry name" value="TPR_rpt"/>
</dbReference>
<dbReference type="GO" id="GO:0016301">
    <property type="term" value="F:kinase activity"/>
    <property type="evidence" value="ECO:0007669"/>
    <property type="project" value="UniProtKB-KW"/>
</dbReference>
<keyword evidence="6" id="KW-0472">Membrane</keyword>
<dbReference type="SUPFAM" id="SSF55874">
    <property type="entry name" value="ATPase domain of HSP90 chaperone/DNA topoisomerase II/histidine kinase"/>
    <property type="match status" value="1"/>
</dbReference>
<dbReference type="InterPro" id="IPR005467">
    <property type="entry name" value="His_kinase_dom"/>
</dbReference>
<dbReference type="PANTHER" id="PTHR24421">
    <property type="entry name" value="NITRATE/NITRITE SENSOR PROTEIN NARX-RELATED"/>
    <property type="match status" value="1"/>
</dbReference>